<feature type="transmembrane region" description="Helical" evidence="3">
    <location>
        <begin position="164"/>
        <end position="197"/>
    </location>
</feature>
<reference evidence="5 6" key="1">
    <citation type="journal article" date="2019" name="Int. J. Syst. Evol. Microbiol.">
        <title>The Global Catalogue of Microorganisms (GCM) 10K type strain sequencing project: providing services to taxonomists for standard genome sequencing and annotation.</title>
        <authorList>
            <consortium name="The Broad Institute Genomics Platform"/>
            <consortium name="The Broad Institute Genome Sequencing Center for Infectious Disease"/>
            <person name="Wu L."/>
            <person name="Ma J."/>
        </authorList>
    </citation>
    <scope>NUCLEOTIDE SEQUENCE [LARGE SCALE GENOMIC DNA]</scope>
    <source>
        <strain evidence="5 6">JCM 15478</strain>
    </source>
</reference>
<keyword evidence="3" id="KW-0812">Transmembrane</keyword>
<feature type="domain" description="PDZ" evidence="4">
    <location>
        <begin position="476"/>
        <end position="528"/>
    </location>
</feature>
<feature type="region of interest" description="Disordered" evidence="2">
    <location>
        <begin position="355"/>
        <end position="376"/>
    </location>
</feature>
<sequence length="541" mass="57015">MTSGTWRTGDGDPEALRRLITLNGLIPGPKEFAREQLVPNYSLVPRDRTLEVVRAVRTWFGLAVMLAVARRYTAADAMLPGMAAGFAVSVLIVCLAVPLCCLLLVLVTRSGSRADAARAAMVPIRTTGGFALLMSVYLVHLLIALGGGPFAPWLAGLGESTSRVLMAVALLLVLALALPLFGLMFWLIGYWACALWYGPQHLLRAVDGHPLLPALLAPCLPWGALLLERVRGGGSAELPPMAEAFTSYGGPITVTVLSLWEIVRVRRAYGATFRGGPYPPRAHGTGPEDPPAYGVRAFGRGLSLLCGLAVAPVGAATLLFTTASGKPLPEFLRPPEGAGMGVAVRQVRAPDETPLTEIDKPSAKEPAVAPGGPADRAGLREGDVLLKVNRDPVGTYGALVEALSGYDPGDTVEVKALRRPGRELTVEMELGDPEKQPVLRAPTPRPGQLGVRLDMDADGVKGARVDEHARGGGPGVTPGSPADRAGIAPGDVITALDGRPVREPDDLLAGIARRTAGEKVTVTFTHKGAEREKKVTLAKRQ</sequence>
<keyword evidence="3" id="KW-0472">Membrane</keyword>
<evidence type="ECO:0000256" key="3">
    <source>
        <dbReference type="SAM" id="Phobius"/>
    </source>
</evidence>
<evidence type="ECO:0000259" key="4">
    <source>
        <dbReference type="PROSITE" id="PS50106"/>
    </source>
</evidence>
<dbReference type="Pfam" id="PF13180">
    <property type="entry name" value="PDZ_2"/>
    <property type="match status" value="2"/>
</dbReference>
<organism evidence="5 6">
    <name type="scientific">Streptomyces albiaxialis</name>
    <dbReference type="NCBI Taxonomy" id="329523"/>
    <lineage>
        <taxon>Bacteria</taxon>
        <taxon>Bacillati</taxon>
        <taxon>Actinomycetota</taxon>
        <taxon>Actinomycetes</taxon>
        <taxon>Kitasatosporales</taxon>
        <taxon>Streptomycetaceae</taxon>
        <taxon>Streptomyces</taxon>
    </lineage>
</organism>
<dbReference type="CDD" id="cd06779">
    <property type="entry name" value="cpPDZ_Deg_HtrA-like"/>
    <property type="match status" value="1"/>
</dbReference>
<dbReference type="InterPro" id="IPR036034">
    <property type="entry name" value="PDZ_sf"/>
</dbReference>
<name>A0ABN2VUH3_9ACTN</name>
<feature type="transmembrane region" description="Helical" evidence="3">
    <location>
        <begin position="84"/>
        <end position="107"/>
    </location>
</feature>
<keyword evidence="6" id="KW-1185">Reference proteome</keyword>
<feature type="transmembrane region" description="Helical" evidence="3">
    <location>
        <begin position="55"/>
        <end position="72"/>
    </location>
</feature>
<feature type="domain" description="PDZ" evidence="4">
    <location>
        <begin position="328"/>
        <end position="393"/>
    </location>
</feature>
<comment type="caution">
    <text evidence="5">The sequence shown here is derived from an EMBL/GenBank/DDBJ whole genome shotgun (WGS) entry which is preliminary data.</text>
</comment>
<dbReference type="PANTHER" id="PTHR22939">
    <property type="entry name" value="SERINE PROTEASE FAMILY S1C HTRA-RELATED"/>
    <property type="match status" value="1"/>
</dbReference>
<dbReference type="RefSeq" id="WP_344525975.1">
    <property type="nucleotide sequence ID" value="NZ_BAAAPE010000005.1"/>
</dbReference>
<comment type="similarity">
    <text evidence="1">Belongs to the peptidase S1C family.</text>
</comment>
<dbReference type="SMART" id="SM00228">
    <property type="entry name" value="PDZ"/>
    <property type="match status" value="2"/>
</dbReference>
<dbReference type="SUPFAM" id="SSF50156">
    <property type="entry name" value="PDZ domain-like"/>
    <property type="match status" value="2"/>
</dbReference>
<evidence type="ECO:0000313" key="5">
    <source>
        <dbReference type="EMBL" id="GAA2069195.1"/>
    </source>
</evidence>
<evidence type="ECO:0000256" key="2">
    <source>
        <dbReference type="SAM" id="MobiDB-lite"/>
    </source>
</evidence>
<evidence type="ECO:0000256" key="1">
    <source>
        <dbReference type="ARBA" id="ARBA00010541"/>
    </source>
</evidence>
<feature type="transmembrane region" description="Helical" evidence="3">
    <location>
        <begin position="128"/>
        <end position="152"/>
    </location>
</feature>
<dbReference type="Proteomes" id="UP001500016">
    <property type="component" value="Unassembled WGS sequence"/>
</dbReference>
<feature type="region of interest" description="Disordered" evidence="2">
    <location>
        <begin position="465"/>
        <end position="486"/>
    </location>
</feature>
<protein>
    <recommendedName>
        <fullName evidence="4">PDZ domain-containing protein</fullName>
    </recommendedName>
</protein>
<accession>A0ABN2VUH3</accession>
<keyword evidence="3" id="KW-1133">Transmembrane helix</keyword>
<dbReference type="PANTHER" id="PTHR22939:SF129">
    <property type="entry name" value="SERINE PROTEASE HTRA2, MITOCHONDRIAL"/>
    <property type="match status" value="1"/>
</dbReference>
<proteinExistence type="inferred from homology"/>
<evidence type="ECO:0000313" key="6">
    <source>
        <dbReference type="Proteomes" id="UP001500016"/>
    </source>
</evidence>
<dbReference type="EMBL" id="BAAAPE010000005">
    <property type="protein sequence ID" value="GAA2069195.1"/>
    <property type="molecule type" value="Genomic_DNA"/>
</dbReference>
<feature type="transmembrane region" description="Helical" evidence="3">
    <location>
        <begin position="302"/>
        <end position="323"/>
    </location>
</feature>
<gene>
    <name evidence="5" type="ORF">GCM10009801_18470</name>
</gene>
<dbReference type="PROSITE" id="PS50106">
    <property type="entry name" value="PDZ"/>
    <property type="match status" value="2"/>
</dbReference>
<dbReference type="InterPro" id="IPR001478">
    <property type="entry name" value="PDZ"/>
</dbReference>
<dbReference type="Gene3D" id="2.30.42.10">
    <property type="match status" value="2"/>
</dbReference>